<name>A0A2S8FDN0_9BACT</name>
<proteinExistence type="predicted"/>
<dbReference type="Gene3D" id="3.30.420.10">
    <property type="entry name" value="Ribonuclease H-like superfamily/Ribonuclease H"/>
    <property type="match status" value="1"/>
</dbReference>
<evidence type="ECO:0000313" key="3">
    <source>
        <dbReference type="Proteomes" id="UP000238322"/>
    </source>
</evidence>
<organism evidence="2 3">
    <name type="scientific">Blastopirellula marina</name>
    <dbReference type="NCBI Taxonomy" id="124"/>
    <lineage>
        <taxon>Bacteria</taxon>
        <taxon>Pseudomonadati</taxon>
        <taxon>Planctomycetota</taxon>
        <taxon>Planctomycetia</taxon>
        <taxon>Pirellulales</taxon>
        <taxon>Pirellulaceae</taxon>
        <taxon>Blastopirellula</taxon>
    </lineage>
</organism>
<gene>
    <name evidence="2" type="ORF">C5Y83_22755</name>
</gene>
<accession>A0A2S8FDN0</accession>
<dbReference type="EMBL" id="PUHY01000014">
    <property type="protein sequence ID" value="PQO30200.1"/>
    <property type="molecule type" value="Genomic_DNA"/>
</dbReference>
<dbReference type="GO" id="GO:0015074">
    <property type="term" value="P:DNA integration"/>
    <property type="evidence" value="ECO:0007669"/>
    <property type="project" value="InterPro"/>
</dbReference>
<dbReference type="Pfam" id="PF13683">
    <property type="entry name" value="rve_3"/>
    <property type="match status" value="1"/>
</dbReference>
<evidence type="ECO:0000313" key="2">
    <source>
        <dbReference type="EMBL" id="PQO30200.1"/>
    </source>
</evidence>
<dbReference type="Proteomes" id="UP000238322">
    <property type="component" value="Unassembled WGS sequence"/>
</dbReference>
<dbReference type="SUPFAM" id="SSF53098">
    <property type="entry name" value="Ribonuclease H-like"/>
    <property type="match status" value="1"/>
</dbReference>
<dbReference type="InterPro" id="IPR012337">
    <property type="entry name" value="RNaseH-like_sf"/>
</dbReference>
<dbReference type="AlphaFoldDB" id="A0A2S8FDN0"/>
<dbReference type="InterPro" id="IPR001584">
    <property type="entry name" value="Integrase_cat-core"/>
</dbReference>
<dbReference type="GO" id="GO:0003676">
    <property type="term" value="F:nucleic acid binding"/>
    <property type="evidence" value="ECO:0007669"/>
    <property type="project" value="InterPro"/>
</dbReference>
<dbReference type="PANTHER" id="PTHR47515:SF1">
    <property type="entry name" value="BLR2054 PROTEIN"/>
    <property type="match status" value="1"/>
</dbReference>
<sequence length="92" mass="10897">MCEIPWGARESLNGGLAVFARFSTKVRDWLERVEVNTLYIELGSPWENGYIESFNRKLRDDLLDREIFDTLLDAKVSIERWRVEYNTGREKI</sequence>
<feature type="domain" description="Integrase catalytic" evidence="1">
    <location>
        <begin position="35"/>
        <end position="89"/>
    </location>
</feature>
<reference evidence="2 3" key="1">
    <citation type="submission" date="2018-02" db="EMBL/GenBank/DDBJ databases">
        <title>Comparative genomes isolates from brazilian mangrove.</title>
        <authorList>
            <person name="Araujo J.E."/>
            <person name="Taketani R.G."/>
            <person name="Silva M.C.P."/>
            <person name="Loureco M.V."/>
            <person name="Andreote F.D."/>
        </authorList>
    </citation>
    <scope>NUCLEOTIDE SEQUENCE [LARGE SCALE GENOMIC DNA]</scope>
    <source>
        <strain evidence="2 3">Hex-1 MGV</strain>
    </source>
</reference>
<dbReference type="InterPro" id="IPR036397">
    <property type="entry name" value="RNaseH_sf"/>
</dbReference>
<protein>
    <recommendedName>
        <fullName evidence="1">Integrase catalytic domain-containing protein</fullName>
    </recommendedName>
</protein>
<dbReference type="PANTHER" id="PTHR47515">
    <property type="entry name" value="LOW CALCIUM RESPONSE LOCUS PROTEIN T"/>
    <property type="match status" value="1"/>
</dbReference>
<evidence type="ECO:0000259" key="1">
    <source>
        <dbReference type="Pfam" id="PF13683"/>
    </source>
</evidence>
<comment type="caution">
    <text evidence="2">The sequence shown here is derived from an EMBL/GenBank/DDBJ whole genome shotgun (WGS) entry which is preliminary data.</text>
</comment>